<gene>
    <name evidence="2" type="ORF">LAZ67_9001356</name>
</gene>
<dbReference type="EMBL" id="CP092871">
    <property type="protein sequence ID" value="UYV71960.1"/>
    <property type="molecule type" value="Genomic_DNA"/>
</dbReference>
<evidence type="ECO:0000313" key="2">
    <source>
        <dbReference type="EMBL" id="UYV71960.1"/>
    </source>
</evidence>
<name>A0ABY6KWL6_9ARAC</name>
<evidence type="ECO:0000259" key="1">
    <source>
        <dbReference type="Pfam" id="PF00078"/>
    </source>
</evidence>
<feature type="non-terminal residue" evidence="2">
    <location>
        <position position="1"/>
    </location>
</feature>
<dbReference type="PANTHER" id="PTHR19446">
    <property type="entry name" value="REVERSE TRANSCRIPTASES"/>
    <property type="match status" value="1"/>
</dbReference>
<keyword evidence="3" id="KW-1185">Reference proteome</keyword>
<dbReference type="Pfam" id="PF00078">
    <property type="entry name" value="RVT_1"/>
    <property type="match status" value="1"/>
</dbReference>
<organism evidence="2 3">
    <name type="scientific">Cordylochernes scorpioides</name>
    <dbReference type="NCBI Taxonomy" id="51811"/>
    <lineage>
        <taxon>Eukaryota</taxon>
        <taxon>Metazoa</taxon>
        <taxon>Ecdysozoa</taxon>
        <taxon>Arthropoda</taxon>
        <taxon>Chelicerata</taxon>
        <taxon>Arachnida</taxon>
        <taxon>Pseudoscorpiones</taxon>
        <taxon>Cheliferoidea</taxon>
        <taxon>Chernetidae</taxon>
        <taxon>Cordylochernes</taxon>
    </lineage>
</organism>
<feature type="domain" description="Reverse transcriptase" evidence="1">
    <location>
        <begin position="314"/>
        <end position="386"/>
    </location>
</feature>
<sequence length="509" mass="57816">MDEDGEHYVDTSEVPATFIRPSLANLVNRLTEALQEVTASRAYVSPMYCGVNLGSYCLSHGQLYVTKVGSQKNLFVHNEKKLRIVSIVRKPLGKNILSLRYSLHHADESLQHETRTLNGWLRHKSRAFQIAVSLQVKFDEICPAPSLILMFVPSCSIMLIPAPPLLRVRSEDPSVYAVKGRGLAFLIKNLYYEDIAINIPNTLDLEAQEKFWNFKKANMISFENTIIEAAKVSIPRALIIFSMKKINMKKLAYALENTDLNKTPGPDRIHGRMISNLGKIGKERLLNIFNNSWKTGKLPQDCKNATIIPIKKLDKSADDPKNYRPISLTNICCKLMEKIILRQLTYHPDTRNLLPEEQYGFRKGHGTIDQLLFFTQKVKDAQNEKPTNNTIATFYTLHKLLISRDRGEATPGRLCSLTAEERLSCHVVGFLKKLAVITQQLTLDRATRPPSLFLHTHYPWTIQDVVACIHIPFSIDAIRVSLNFKPVETWGGAHVPNYPNEFLGHYLTE</sequence>
<dbReference type="InterPro" id="IPR000477">
    <property type="entry name" value="RT_dom"/>
</dbReference>
<dbReference type="Proteomes" id="UP001235939">
    <property type="component" value="Chromosome 09"/>
</dbReference>
<accession>A0ABY6KWL6</accession>
<reference evidence="2 3" key="1">
    <citation type="submission" date="2022-01" db="EMBL/GenBank/DDBJ databases">
        <title>A chromosomal length assembly of Cordylochernes scorpioides.</title>
        <authorList>
            <person name="Zeh D."/>
            <person name="Zeh J."/>
        </authorList>
    </citation>
    <scope>NUCLEOTIDE SEQUENCE [LARGE SCALE GENOMIC DNA]</scope>
    <source>
        <strain evidence="2">IN4F17</strain>
        <tissue evidence="2">Whole Body</tissue>
    </source>
</reference>
<protein>
    <recommendedName>
        <fullName evidence="1">Reverse transcriptase domain-containing protein</fullName>
    </recommendedName>
</protein>
<proteinExistence type="predicted"/>
<evidence type="ECO:0000313" key="3">
    <source>
        <dbReference type="Proteomes" id="UP001235939"/>
    </source>
</evidence>